<proteinExistence type="inferred from homology"/>
<dbReference type="GO" id="GO:0000976">
    <property type="term" value="F:transcription cis-regulatory region binding"/>
    <property type="evidence" value="ECO:0007669"/>
    <property type="project" value="TreeGrafter"/>
</dbReference>
<evidence type="ECO:0000313" key="6">
    <source>
        <dbReference type="EMBL" id="ENZ08761.1"/>
    </source>
</evidence>
<dbReference type="GO" id="GO:0003700">
    <property type="term" value="F:DNA-binding transcription factor activity"/>
    <property type="evidence" value="ECO:0007669"/>
    <property type="project" value="InterPro"/>
</dbReference>
<dbReference type="EMBL" id="AGYR01000060">
    <property type="protein sequence ID" value="ENZ08761.1"/>
    <property type="molecule type" value="Genomic_DNA"/>
</dbReference>
<dbReference type="SUPFAM" id="SSF46785">
    <property type="entry name" value="Winged helix' DNA-binding domain"/>
    <property type="match status" value="1"/>
</dbReference>
<keyword evidence="3" id="KW-0238">DNA-binding</keyword>
<evidence type="ECO:0000313" key="7">
    <source>
        <dbReference type="Proteomes" id="UP000013085"/>
    </source>
</evidence>
<dbReference type="AlphaFoldDB" id="A0A0E2H453"/>
<keyword evidence="4" id="KW-0804">Transcription</keyword>
<dbReference type="InterPro" id="IPR036388">
    <property type="entry name" value="WH-like_DNA-bd_sf"/>
</dbReference>
<evidence type="ECO:0000256" key="3">
    <source>
        <dbReference type="ARBA" id="ARBA00023125"/>
    </source>
</evidence>
<sequence>MELREIAAFIQVAQLKSFSKAARQLGYSQAAVTIQIKQLEQELNVHLFDRIGKQTTLTHQGALFYEHAVSVMKELEHARDAVTHVSELTGSLCLGTIESICATIFPELLREYHRLYPKVNIRLITDSPETLLEMMNSNAIDIVYFLDKRMYDSKWIKVLEEPEDIVFVTASGHPFVGRDSLDLDQVIGQPFILTERNASYRFILDQYLAAKGREIHPFLEIGNTEFIINLLRKNLGVSFLPEFTIHRDIISGELAVLDVRDFYMRTWRQIVYHKDKWVTREMDAFIRLARS</sequence>
<dbReference type="CDD" id="cd05466">
    <property type="entry name" value="PBP2_LTTR_substrate"/>
    <property type="match status" value="1"/>
</dbReference>
<dbReference type="PATRIC" id="fig|999408.3.peg.5169"/>
<dbReference type="RefSeq" id="WP_002585134.1">
    <property type="nucleotide sequence ID" value="NZ_KB850989.1"/>
</dbReference>
<dbReference type="SUPFAM" id="SSF53850">
    <property type="entry name" value="Periplasmic binding protein-like II"/>
    <property type="match status" value="1"/>
</dbReference>
<keyword evidence="2" id="KW-0805">Transcription regulation</keyword>
<feature type="domain" description="HTH lysR-type" evidence="5">
    <location>
        <begin position="1"/>
        <end position="58"/>
    </location>
</feature>
<dbReference type="GeneID" id="57960993"/>
<name>A0A0E2H453_9FIRM</name>
<dbReference type="InterPro" id="IPR000847">
    <property type="entry name" value="LysR_HTH_N"/>
</dbReference>
<accession>A0A0E2H453</accession>
<evidence type="ECO:0000256" key="4">
    <source>
        <dbReference type="ARBA" id="ARBA00023163"/>
    </source>
</evidence>
<evidence type="ECO:0000259" key="5">
    <source>
        <dbReference type="PROSITE" id="PS50931"/>
    </source>
</evidence>
<dbReference type="InterPro" id="IPR036390">
    <property type="entry name" value="WH_DNA-bd_sf"/>
</dbReference>
<dbReference type="Proteomes" id="UP000013085">
    <property type="component" value="Unassembled WGS sequence"/>
</dbReference>
<dbReference type="Pfam" id="PF03466">
    <property type="entry name" value="LysR_substrate"/>
    <property type="match status" value="1"/>
</dbReference>
<dbReference type="Gene3D" id="1.10.10.10">
    <property type="entry name" value="Winged helix-like DNA-binding domain superfamily/Winged helix DNA-binding domain"/>
    <property type="match status" value="1"/>
</dbReference>
<dbReference type="PRINTS" id="PR00039">
    <property type="entry name" value="HTHLYSR"/>
</dbReference>
<organism evidence="6 7">
    <name type="scientific">[Clostridium] clostridioforme 90A8</name>
    <dbReference type="NCBI Taxonomy" id="999408"/>
    <lineage>
        <taxon>Bacteria</taxon>
        <taxon>Bacillati</taxon>
        <taxon>Bacillota</taxon>
        <taxon>Clostridia</taxon>
        <taxon>Lachnospirales</taxon>
        <taxon>Lachnospiraceae</taxon>
        <taxon>Enterocloster</taxon>
    </lineage>
</organism>
<dbReference type="Pfam" id="PF00126">
    <property type="entry name" value="HTH_1"/>
    <property type="match status" value="1"/>
</dbReference>
<dbReference type="Gene3D" id="3.40.190.290">
    <property type="match status" value="1"/>
</dbReference>
<gene>
    <name evidence="6" type="ORF">HMPREF1090_04801</name>
</gene>
<comment type="caution">
    <text evidence="6">The sequence shown here is derived from an EMBL/GenBank/DDBJ whole genome shotgun (WGS) entry which is preliminary data.</text>
</comment>
<dbReference type="HOGENOM" id="CLU_039613_6_1_9"/>
<evidence type="ECO:0000256" key="1">
    <source>
        <dbReference type="ARBA" id="ARBA00009437"/>
    </source>
</evidence>
<protein>
    <submittedName>
        <fullName evidence="6">LysR family transcriptional regulator</fullName>
    </submittedName>
</protein>
<dbReference type="PROSITE" id="PS50931">
    <property type="entry name" value="HTH_LYSR"/>
    <property type="match status" value="1"/>
</dbReference>
<dbReference type="PANTHER" id="PTHR30126">
    <property type="entry name" value="HTH-TYPE TRANSCRIPTIONAL REGULATOR"/>
    <property type="match status" value="1"/>
</dbReference>
<dbReference type="FunFam" id="1.10.10.10:FF:000001">
    <property type="entry name" value="LysR family transcriptional regulator"/>
    <property type="match status" value="1"/>
</dbReference>
<dbReference type="PANTHER" id="PTHR30126:SF40">
    <property type="entry name" value="HTH-TYPE TRANSCRIPTIONAL REGULATOR GLTR"/>
    <property type="match status" value="1"/>
</dbReference>
<reference evidence="6 7" key="1">
    <citation type="submission" date="2013-01" db="EMBL/GenBank/DDBJ databases">
        <title>The Genome Sequence of Clostridium clostridioforme 90A8.</title>
        <authorList>
            <consortium name="The Broad Institute Genome Sequencing Platform"/>
            <person name="Earl A."/>
            <person name="Ward D."/>
            <person name="Feldgarden M."/>
            <person name="Gevers D."/>
            <person name="Courvalin P."/>
            <person name="Lambert T."/>
            <person name="Walker B."/>
            <person name="Young S.K."/>
            <person name="Zeng Q."/>
            <person name="Gargeya S."/>
            <person name="Fitzgerald M."/>
            <person name="Haas B."/>
            <person name="Abouelleil A."/>
            <person name="Alvarado L."/>
            <person name="Arachchi H.M."/>
            <person name="Berlin A.M."/>
            <person name="Chapman S.B."/>
            <person name="Dewar J."/>
            <person name="Goldberg J."/>
            <person name="Griggs A."/>
            <person name="Gujja S."/>
            <person name="Hansen M."/>
            <person name="Howarth C."/>
            <person name="Imamovic A."/>
            <person name="Larimer J."/>
            <person name="McCowan C."/>
            <person name="Murphy C."/>
            <person name="Neiman D."/>
            <person name="Pearson M."/>
            <person name="Priest M."/>
            <person name="Roberts A."/>
            <person name="Saif S."/>
            <person name="Shea T."/>
            <person name="Sisk P."/>
            <person name="Sykes S."/>
            <person name="Wortman J."/>
            <person name="Nusbaum C."/>
            <person name="Birren B."/>
        </authorList>
    </citation>
    <scope>NUCLEOTIDE SEQUENCE [LARGE SCALE GENOMIC DNA]</scope>
    <source>
        <strain evidence="6 7">90A8</strain>
    </source>
</reference>
<evidence type="ECO:0000256" key="2">
    <source>
        <dbReference type="ARBA" id="ARBA00023015"/>
    </source>
</evidence>
<dbReference type="InterPro" id="IPR005119">
    <property type="entry name" value="LysR_subst-bd"/>
</dbReference>
<comment type="similarity">
    <text evidence="1">Belongs to the LysR transcriptional regulatory family.</text>
</comment>